<dbReference type="Pfam" id="PF12770">
    <property type="entry name" value="CHAT"/>
    <property type="match status" value="1"/>
</dbReference>
<dbReference type="PANTHER" id="PTHR10098:SF108">
    <property type="entry name" value="TETRATRICOPEPTIDE REPEAT PROTEIN 28"/>
    <property type="match status" value="1"/>
</dbReference>
<dbReference type="Gene3D" id="1.25.40.10">
    <property type="entry name" value="Tetratricopeptide repeat domain"/>
    <property type="match status" value="2"/>
</dbReference>
<reference evidence="2 3" key="1">
    <citation type="journal article" date="2020" name="Microb. Ecol.">
        <title>Ecogenomics of the Marine Benthic Filamentous Cyanobacterium Adonisia.</title>
        <authorList>
            <person name="Walter J.M."/>
            <person name="Coutinho F.H."/>
            <person name="Leomil L."/>
            <person name="Hargreaves P.I."/>
            <person name="Campeao M.E."/>
            <person name="Vieira V.V."/>
            <person name="Silva B.S."/>
            <person name="Fistarol G.O."/>
            <person name="Salomon P.S."/>
            <person name="Sawabe T."/>
            <person name="Mino S."/>
            <person name="Hosokawa M."/>
            <person name="Miyashita H."/>
            <person name="Maruyama F."/>
            <person name="van Verk M.C."/>
            <person name="Dutilh B.E."/>
            <person name="Thompson C.C."/>
            <person name="Thompson F.L."/>
        </authorList>
    </citation>
    <scope>NUCLEOTIDE SEQUENCE [LARGE SCALE GENOMIC DNA]</scope>
    <source>
        <strain evidence="2 3">CCMR0082</strain>
    </source>
</reference>
<sequence>MELSLRFSGSDQLFLTWGDLVTEPREFSVPLDSAVLDEITWYLEVYGCQYITDIDNDRAARIVEQLPVWGAQLFAAVFGTKNAQAWFDAFAQASGLKKVITIEATDGAILALPWELLCFPGGQFLIDAPFGISIRRCSKGNETITTSTTEQKQKLRVLFVVSRPNGVGFLDHRADGIAVLDALEAIGGECFDAEFLRPATFRNLMLRLKDTTLPQVDILHFDGHGIFDHSKGIGSLCFGTQVADQLNPDNVAASVLGKKLSPAGISLVVLSACQSAQIGRDQALGNVAITLLHAGVEAVLAMTHSVLVETTRRLFGAFYGNLAQGMSIAAALDQARLDLRQHSWRGDRRWGTESFALHLQDWFLPALYQSRIDSALLLPQEQTALTKDKTISPETIYGTLPLTPKSGFWGRSWELWKIERAFILGARRVTVSGLSGQGKTLLAAELGRWLVRSRLFEQVRFISYDGYQGIDPVEYVLGIGFGVPDVADVATMLKQIPTLLILDNLEILEGESLDQLLSIAVEWSRLGQSRVLITTRLGQLQHPGYFERAEGEHFALSLEGLSEQDALAFFTQLTEETPPLNGMPQSEIVLDFLRLTNFIPLVIQLLVRQLCDHPLSNVYGELERLLVDENEIVQASLNMSLRHLTDAQQQLIRRLAAFQGGVYEDKLLLITGLGDTYFYFEQLRKALMSLPLPTGKNADEMEQGLDKVFEGMTHPRDLNSGNATWTELRQSLEKYGLVTIEQHSHRQEAPFLRFHPVLISFSRRTITQEEYEYLMKEYRDEYYKLSKELYELYHTDPPLAFEIARYELPNLVSSARSALLTDDENAIDFVDNINRFLIQFGLKRQFAALNSSNFSDSKDCPDKTWFILQYKQSEQFLSSGDFISSKHASWKILGKLPTTPSYNRCRTLELLGRCETETGNVEKAKEHYYEAISVGKLLEPSNLVKQLLGVVYGHLAKLLQDINDFDNAENAYQESMRLSREANNKEGEFVVGMNSGLMDIFRGNLESAKEKFIKSLTYFRSVHSPVLEAGALHNLGLVYEMTNQWDEAEKHYRDSAAIKVHVGNISGMNGAVTSWLQLASVYHKSGKAEPAEIWYRKCLDVFKGSPSYYLHYSTTLTLLGELLLQDPLRLTEARKVAEEALVYRRKIDPQRTAIWRVYELLEKVATKQGETKSALEYAHAANQAKLEWMQSTGN</sequence>
<dbReference type="RefSeq" id="WP_163665010.1">
    <property type="nucleotide sequence ID" value="NZ_QZCE01000002.1"/>
</dbReference>
<dbReference type="PANTHER" id="PTHR10098">
    <property type="entry name" value="RAPSYN-RELATED"/>
    <property type="match status" value="1"/>
</dbReference>
<dbReference type="Proteomes" id="UP000473574">
    <property type="component" value="Unassembled WGS sequence"/>
</dbReference>
<dbReference type="EMBL" id="QZCE01000002">
    <property type="protein sequence ID" value="NEZ64604.1"/>
    <property type="molecule type" value="Genomic_DNA"/>
</dbReference>
<dbReference type="InterPro" id="IPR019734">
    <property type="entry name" value="TPR_rpt"/>
</dbReference>
<dbReference type="AlphaFoldDB" id="A0A6M0S7Z9"/>
<dbReference type="InterPro" id="IPR027417">
    <property type="entry name" value="P-loop_NTPase"/>
</dbReference>
<dbReference type="InterPro" id="IPR024983">
    <property type="entry name" value="CHAT_dom"/>
</dbReference>
<gene>
    <name evidence="2" type="ORF">D0962_17720</name>
</gene>
<feature type="domain" description="CHAT" evidence="1">
    <location>
        <begin position="96"/>
        <end position="343"/>
    </location>
</feature>
<accession>A0A6M0S7Z9</accession>
<dbReference type="SMART" id="SM00028">
    <property type="entry name" value="TPR"/>
    <property type="match status" value="4"/>
</dbReference>
<dbReference type="Gene3D" id="3.40.50.300">
    <property type="entry name" value="P-loop containing nucleotide triphosphate hydrolases"/>
    <property type="match status" value="1"/>
</dbReference>
<protein>
    <submittedName>
        <fullName evidence="2">CHAT domain-containing protein</fullName>
    </submittedName>
</protein>
<evidence type="ECO:0000259" key="1">
    <source>
        <dbReference type="Pfam" id="PF12770"/>
    </source>
</evidence>
<dbReference type="InterPro" id="IPR011990">
    <property type="entry name" value="TPR-like_helical_dom_sf"/>
</dbReference>
<comment type="caution">
    <text evidence="2">The sequence shown here is derived from an EMBL/GenBank/DDBJ whole genome shotgun (WGS) entry which is preliminary data.</text>
</comment>
<name>A0A6M0S7Z9_9CYAN</name>
<organism evidence="2 3">
    <name type="scientific">Adonisia turfae CCMR0082</name>
    <dbReference type="NCBI Taxonomy" id="2304604"/>
    <lineage>
        <taxon>Bacteria</taxon>
        <taxon>Bacillati</taxon>
        <taxon>Cyanobacteriota</taxon>
        <taxon>Adonisia</taxon>
        <taxon>Adonisia turfae</taxon>
    </lineage>
</organism>
<dbReference type="Pfam" id="PF13374">
    <property type="entry name" value="TPR_10"/>
    <property type="match status" value="1"/>
</dbReference>
<dbReference type="Pfam" id="PF13181">
    <property type="entry name" value="TPR_8"/>
    <property type="match status" value="2"/>
</dbReference>
<dbReference type="SUPFAM" id="SSF48452">
    <property type="entry name" value="TPR-like"/>
    <property type="match status" value="1"/>
</dbReference>
<evidence type="ECO:0000313" key="3">
    <source>
        <dbReference type="Proteomes" id="UP000473574"/>
    </source>
</evidence>
<dbReference type="SUPFAM" id="SSF52540">
    <property type="entry name" value="P-loop containing nucleoside triphosphate hydrolases"/>
    <property type="match status" value="1"/>
</dbReference>
<proteinExistence type="predicted"/>
<evidence type="ECO:0000313" key="2">
    <source>
        <dbReference type="EMBL" id="NEZ64604.1"/>
    </source>
</evidence>